<sequence>MPAMWPGKEFAKPRRWHTGSQAVPIPPANESVFTPLITVCEHHNRPMFHANLQSSAKLKRVQLGRNLLPISNRLHQRLRLLHINDYMEVGAAGQYWSKEAQLSELFHVDRSLNVAHI</sequence>
<dbReference type="Proteomes" id="UP000822688">
    <property type="component" value="Chromosome 11"/>
</dbReference>
<evidence type="ECO:0000313" key="1">
    <source>
        <dbReference type="EMBL" id="KAG0556648.1"/>
    </source>
</evidence>
<name>A0A8T0GFQ6_CERPU</name>
<comment type="caution">
    <text evidence="1">The sequence shown here is derived from an EMBL/GenBank/DDBJ whole genome shotgun (WGS) entry which is preliminary data.</text>
</comment>
<gene>
    <name evidence="1" type="ORF">KC19_11G069700</name>
</gene>
<reference evidence="1 2" key="1">
    <citation type="submission" date="2020-06" db="EMBL/GenBank/DDBJ databases">
        <title>WGS assembly of Ceratodon purpureus strain R40.</title>
        <authorList>
            <person name="Carey S.B."/>
            <person name="Jenkins J."/>
            <person name="Shu S."/>
            <person name="Lovell J.T."/>
            <person name="Sreedasyam A."/>
            <person name="Maumus F."/>
            <person name="Tiley G.P."/>
            <person name="Fernandez-Pozo N."/>
            <person name="Barry K."/>
            <person name="Chen C."/>
            <person name="Wang M."/>
            <person name="Lipzen A."/>
            <person name="Daum C."/>
            <person name="Saski C.A."/>
            <person name="Payton A.C."/>
            <person name="Mcbreen J.C."/>
            <person name="Conrad R.E."/>
            <person name="Kollar L.M."/>
            <person name="Olsson S."/>
            <person name="Huttunen S."/>
            <person name="Landis J.B."/>
            <person name="Wickett N.J."/>
            <person name="Johnson M.G."/>
            <person name="Rensing S.A."/>
            <person name="Grimwood J."/>
            <person name="Schmutz J."/>
            <person name="Mcdaniel S.F."/>
        </authorList>
    </citation>
    <scope>NUCLEOTIDE SEQUENCE [LARGE SCALE GENOMIC DNA]</scope>
    <source>
        <strain evidence="1 2">R40</strain>
    </source>
</reference>
<protein>
    <submittedName>
        <fullName evidence="1">Uncharacterized protein</fullName>
    </submittedName>
</protein>
<dbReference type="AlphaFoldDB" id="A0A8T0GFQ6"/>
<keyword evidence="2" id="KW-1185">Reference proteome</keyword>
<evidence type="ECO:0000313" key="2">
    <source>
        <dbReference type="Proteomes" id="UP000822688"/>
    </source>
</evidence>
<accession>A0A8T0GFQ6</accession>
<dbReference type="EMBL" id="CM026432">
    <property type="protein sequence ID" value="KAG0556648.1"/>
    <property type="molecule type" value="Genomic_DNA"/>
</dbReference>
<proteinExistence type="predicted"/>
<organism evidence="1 2">
    <name type="scientific">Ceratodon purpureus</name>
    <name type="common">Fire moss</name>
    <name type="synonym">Dicranum purpureum</name>
    <dbReference type="NCBI Taxonomy" id="3225"/>
    <lineage>
        <taxon>Eukaryota</taxon>
        <taxon>Viridiplantae</taxon>
        <taxon>Streptophyta</taxon>
        <taxon>Embryophyta</taxon>
        <taxon>Bryophyta</taxon>
        <taxon>Bryophytina</taxon>
        <taxon>Bryopsida</taxon>
        <taxon>Dicranidae</taxon>
        <taxon>Pseudoditrichales</taxon>
        <taxon>Ditrichaceae</taxon>
        <taxon>Ceratodon</taxon>
    </lineage>
</organism>